<dbReference type="EMBL" id="OCND01000004">
    <property type="protein sequence ID" value="SOD54549.1"/>
    <property type="molecule type" value="Genomic_DNA"/>
</dbReference>
<feature type="compositionally biased region" description="Basic and acidic residues" evidence="1">
    <location>
        <begin position="211"/>
        <end position="227"/>
    </location>
</feature>
<evidence type="ECO:0000256" key="1">
    <source>
        <dbReference type="SAM" id="MobiDB-lite"/>
    </source>
</evidence>
<reference evidence="3 4" key="1">
    <citation type="submission" date="2017-09" db="EMBL/GenBank/DDBJ databases">
        <authorList>
            <person name="Ehlers B."/>
            <person name="Leendertz F.H."/>
        </authorList>
    </citation>
    <scope>NUCLEOTIDE SEQUENCE [LARGE SCALE GENOMIC DNA]</scope>
    <source>
        <strain evidence="3 4">CGMCC 1.10978</strain>
    </source>
</reference>
<dbReference type="AlphaFoldDB" id="A0A286D7B7"/>
<accession>A0A286D7B7</accession>
<dbReference type="RefSeq" id="WP_097121805.1">
    <property type="nucleotide sequence ID" value="NZ_OCND01000004.1"/>
</dbReference>
<organism evidence="3 4">
    <name type="scientific">Pseudoxanthomonas wuyuanensis</name>
    <dbReference type="NCBI Taxonomy" id="1073196"/>
    <lineage>
        <taxon>Bacteria</taxon>
        <taxon>Pseudomonadati</taxon>
        <taxon>Pseudomonadota</taxon>
        <taxon>Gammaproteobacteria</taxon>
        <taxon>Lysobacterales</taxon>
        <taxon>Lysobacteraceae</taxon>
        <taxon>Pseudoxanthomonas</taxon>
    </lineage>
</organism>
<evidence type="ECO:0000313" key="3">
    <source>
        <dbReference type="EMBL" id="SOD54549.1"/>
    </source>
</evidence>
<dbReference type="OrthoDB" id="6058521at2"/>
<gene>
    <name evidence="3" type="ORF">SAMN06296416_104156</name>
</gene>
<proteinExistence type="predicted"/>
<name>A0A286D7B7_9GAMM</name>
<evidence type="ECO:0000313" key="4">
    <source>
        <dbReference type="Proteomes" id="UP000219374"/>
    </source>
</evidence>
<feature type="signal peptide" evidence="2">
    <location>
        <begin position="1"/>
        <end position="25"/>
    </location>
</feature>
<protein>
    <recommendedName>
        <fullName evidence="5">Lipoprotein</fullName>
    </recommendedName>
</protein>
<evidence type="ECO:0000256" key="2">
    <source>
        <dbReference type="SAM" id="SignalP"/>
    </source>
</evidence>
<feature type="region of interest" description="Disordered" evidence="1">
    <location>
        <begin position="204"/>
        <end position="233"/>
    </location>
</feature>
<feature type="chain" id="PRO_5013352596" description="Lipoprotein" evidence="2">
    <location>
        <begin position="26"/>
        <end position="233"/>
    </location>
</feature>
<evidence type="ECO:0008006" key="5">
    <source>
        <dbReference type="Google" id="ProtNLM"/>
    </source>
</evidence>
<dbReference type="PROSITE" id="PS51257">
    <property type="entry name" value="PROKAR_LIPOPROTEIN"/>
    <property type="match status" value="1"/>
</dbReference>
<keyword evidence="2" id="KW-0732">Signal</keyword>
<sequence length="233" mass="24352">MRSFGPAPAALLAAALAGCAHPAMRADVGDAPASPTTSVAAAGDFAAAILNGRLIADIEDAAVLGSGPYRYRFVLLDVRSGEPAAHRAYALSNPDRRLPFVAEEKQVYQGITDAHGRTDAFAFEAPVAANSWRLRERFGAGPFGEQMRLVDAEGEPVAGMEYALLICDASPRYHRGMTDADGNTGYAATAQAATIILGVRGADAGDDQDIDAEKDAASAREECRRSAAAENAQ</sequence>
<keyword evidence="4" id="KW-1185">Reference proteome</keyword>
<dbReference type="Proteomes" id="UP000219374">
    <property type="component" value="Unassembled WGS sequence"/>
</dbReference>